<evidence type="ECO:0000313" key="8">
    <source>
        <dbReference type="EMBL" id="AHJ80986.1"/>
    </source>
</evidence>
<feature type="region of interest" description="Disordered" evidence="6">
    <location>
        <begin position="274"/>
        <end position="300"/>
    </location>
</feature>
<evidence type="ECO:0000256" key="5">
    <source>
        <dbReference type="ARBA" id="ARBA00023242"/>
    </source>
</evidence>
<dbReference type="SUPFAM" id="SSF47459">
    <property type="entry name" value="HLH, helix-loop-helix DNA-binding domain"/>
    <property type="match status" value="1"/>
</dbReference>
<feature type="domain" description="BHLH" evidence="7">
    <location>
        <begin position="385"/>
        <end position="434"/>
    </location>
</feature>
<dbReference type="Pfam" id="PF22754">
    <property type="entry name" value="bHLH-TF_ACT-like_plant"/>
    <property type="match status" value="1"/>
</dbReference>
<feature type="region of interest" description="Disordered" evidence="6">
    <location>
        <begin position="442"/>
        <end position="476"/>
    </location>
</feature>
<evidence type="ECO:0000256" key="3">
    <source>
        <dbReference type="ARBA" id="ARBA00023159"/>
    </source>
</evidence>
<gene>
    <name evidence="8" type="primary">ANbHLH2</name>
</gene>
<protein>
    <submittedName>
        <fullName evidence="8">Basic helix-loop-helix transcription factor</fullName>
    </submittedName>
</protein>
<accession>W8EG15</accession>
<dbReference type="InterPro" id="IPR025610">
    <property type="entry name" value="MYC/MYB_N"/>
</dbReference>
<dbReference type="Gene3D" id="4.10.280.10">
    <property type="entry name" value="Helix-loop-helix DNA-binding domain"/>
    <property type="match status" value="1"/>
</dbReference>
<proteinExistence type="predicted"/>
<dbReference type="GO" id="GO:0046983">
    <property type="term" value="F:protein dimerization activity"/>
    <property type="evidence" value="ECO:0007669"/>
    <property type="project" value="InterPro"/>
</dbReference>
<keyword evidence="4" id="KW-0804">Transcription</keyword>
<dbReference type="Pfam" id="PF00010">
    <property type="entry name" value="HLH"/>
    <property type="match status" value="1"/>
</dbReference>
<keyword evidence="2" id="KW-0805">Transcription regulation</keyword>
<dbReference type="PANTHER" id="PTHR46266:SF3">
    <property type="entry name" value="TRANSCRIPTION FACTOR EGL1"/>
    <property type="match status" value="1"/>
</dbReference>
<keyword evidence="5" id="KW-0539">Nucleus</keyword>
<evidence type="ECO:0000256" key="1">
    <source>
        <dbReference type="ARBA" id="ARBA00004123"/>
    </source>
</evidence>
<keyword evidence="3" id="KW-0010">Activator</keyword>
<evidence type="ECO:0000256" key="2">
    <source>
        <dbReference type="ARBA" id="ARBA00023015"/>
    </source>
</evidence>
<organism evidence="8">
    <name type="scientific">Erythranthe lewisii</name>
    <name type="common">Purple monkey flower</name>
    <name type="synonym">Mimulus lewisii</name>
    <dbReference type="NCBI Taxonomy" id="69919"/>
    <lineage>
        <taxon>Eukaryota</taxon>
        <taxon>Viridiplantae</taxon>
        <taxon>Streptophyta</taxon>
        <taxon>Embryophyta</taxon>
        <taxon>Tracheophyta</taxon>
        <taxon>Spermatophyta</taxon>
        <taxon>Magnoliopsida</taxon>
        <taxon>eudicotyledons</taxon>
        <taxon>Gunneridae</taxon>
        <taxon>Pentapetalae</taxon>
        <taxon>asterids</taxon>
        <taxon>lamiids</taxon>
        <taxon>Lamiales</taxon>
        <taxon>Phrymaceae</taxon>
        <taxon>Erythranthe</taxon>
    </lineage>
</organism>
<dbReference type="Pfam" id="PF14215">
    <property type="entry name" value="bHLH-MYC_N"/>
    <property type="match status" value="1"/>
</dbReference>
<dbReference type="AlphaFoldDB" id="W8EG15"/>
<dbReference type="SMART" id="SM00353">
    <property type="entry name" value="HLH"/>
    <property type="match status" value="1"/>
</dbReference>
<evidence type="ECO:0000256" key="4">
    <source>
        <dbReference type="ARBA" id="ARBA00023163"/>
    </source>
</evidence>
<dbReference type="GO" id="GO:0005634">
    <property type="term" value="C:nucleus"/>
    <property type="evidence" value="ECO:0007669"/>
    <property type="project" value="UniProtKB-SubCell"/>
</dbReference>
<dbReference type="PROSITE" id="PS50888">
    <property type="entry name" value="BHLH"/>
    <property type="match status" value="1"/>
</dbReference>
<dbReference type="InterPro" id="IPR036638">
    <property type="entry name" value="HLH_DNA-bd_sf"/>
</dbReference>
<feature type="compositionally biased region" description="Polar residues" evidence="6">
    <location>
        <begin position="456"/>
        <end position="472"/>
    </location>
</feature>
<dbReference type="GO" id="GO:0080090">
    <property type="term" value="P:regulation of primary metabolic process"/>
    <property type="evidence" value="ECO:0007669"/>
    <property type="project" value="UniProtKB-ARBA"/>
</dbReference>
<evidence type="ECO:0000259" key="7">
    <source>
        <dbReference type="PROSITE" id="PS50888"/>
    </source>
</evidence>
<reference evidence="8" key="1">
    <citation type="submission" date="2013-12" db="EMBL/GenBank/DDBJ databases">
        <authorList>
            <person name="Yuan Y.-W."/>
            <person name="Sagawa J.M."/>
            <person name="Frost L."/>
            <person name="Vela J.P."/>
            <person name="Bradshaw H.D.Jr."/>
        </authorList>
    </citation>
    <scope>NUCLEOTIDE SEQUENCE</scope>
</reference>
<comment type="subcellular location">
    <subcellularLocation>
        <location evidence="1">Nucleus</location>
    </subcellularLocation>
</comment>
<dbReference type="EMBL" id="KJ011143">
    <property type="protein sequence ID" value="AHJ80986.1"/>
    <property type="molecule type" value="Genomic_DNA"/>
</dbReference>
<dbReference type="PANTHER" id="PTHR46266">
    <property type="entry name" value="TRANSCRIPTION FACTOR TT8"/>
    <property type="match status" value="1"/>
</dbReference>
<sequence>MDSGNEKQNLRKKVAIAVRSIQWSYGIFWSISSTQPGALEWGEGYYNGDIKTRKTVQAAESKTDQLGLQRSEQLRELYESLSLGENNPQAIKRPTAALSPEDLTDAEWYFLVCMSFVFNADQGLPGRTLSKNQTIWLCNAGHADTKVFSRSLLAKSASIQTIVCFPYFGGVFELGATELVPEDPNLVQHVIASFLDSPSRSFSNVPNYVCQVLVHASLEEDLDQLLDCPNMDIFSPDNFSDDFADNLLRDESNLFEGDDISNCLNNSTNSSDCISQTHEDQNQECNNQQNNPSVLQGNNDDVHYQSVLSNLLKSSQQLIFGPYFGNGSRESSLVCWRKNGLSGSQVNRSGNIQQKLLKKVLVEVGKMHENGHMKQNGNSKTEADEIDRNHVLSERKRREKINERFTILGSLVPSGGKVDKISILDNTIEYLRELERKIEDLESTTQSKPHDAVEMTSDNYGPNKTGNITKKPSANKRKACEVEKMGPDNISVSVSGKDVSIELACCEKEGVLLEVMEAIRKLRMDTQNVHSSNSDGILSITIKAKYKGLKGASAGMITQALQKIMKIVF</sequence>
<dbReference type="InterPro" id="IPR054502">
    <property type="entry name" value="bHLH-TF_ACT-like_plant"/>
</dbReference>
<name>W8EG15_ERYLE</name>
<dbReference type="InterPro" id="IPR011598">
    <property type="entry name" value="bHLH_dom"/>
</dbReference>
<reference evidence="8" key="2">
    <citation type="journal article" date="2014" name="New Phytol.">
        <title>Transcriptional control of floral anthocyanin pigmentation in monkeyflowers (Mimulus).</title>
        <authorList>
            <person name="Yuan Y.W."/>
            <person name="Sagawa J.M."/>
            <person name="Frost L."/>
            <person name="Vela J.P."/>
            <person name="Bradshaw H.D.Jr."/>
        </authorList>
    </citation>
    <scope>NUCLEOTIDE SEQUENCE</scope>
</reference>
<evidence type="ECO:0000256" key="6">
    <source>
        <dbReference type="SAM" id="MobiDB-lite"/>
    </source>
</evidence>